<dbReference type="InterPro" id="IPR011990">
    <property type="entry name" value="TPR-like_helical_dom_sf"/>
</dbReference>
<dbReference type="GO" id="GO:0035494">
    <property type="term" value="P:SNARE complex disassembly"/>
    <property type="evidence" value="ECO:0007669"/>
    <property type="project" value="TreeGrafter"/>
</dbReference>
<dbReference type="PRINTS" id="PR00448">
    <property type="entry name" value="NSFATTACHMNT"/>
</dbReference>
<comment type="similarity">
    <text evidence="1 4">Belongs to the SNAP family.</text>
</comment>
<dbReference type="PANTHER" id="PTHR13768">
    <property type="entry name" value="SOLUBLE NSF ATTACHMENT PROTEIN SNAP"/>
    <property type="match status" value="1"/>
</dbReference>
<dbReference type="OrthoDB" id="9984275at2759"/>
<evidence type="ECO:0000313" key="5">
    <source>
        <dbReference type="EMBL" id="OEJ85923.1"/>
    </source>
</evidence>
<gene>
    <name evidence="5" type="ORF">AWRI3580_g3151</name>
</gene>
<keyword evidence="6" id="KW-1185">Reference proteome</keyword>
<dbReference type="CDD" id="cd15832">
    <property type="entry name" value="SNAP"/>
    <property type="match status" value="1"/>
</dbReference>
<keyword evidence="2 4" id="KW-0813">Transport</keyword>
<name>A0A1E5RH65_HANUV</name>
<dbReference type="PANTHER" id="PTHR13768:SF8">
    <property type="entry name" value="ALPHA-SOLUBLE NSF ATTACHMENT PROTEIN"/>
    <property type="match status" value="1"/>
</dbReference>
<dbReference type="GO" id="GO:0005774">
    <property type="term" value="C:vacuolar membrane"/>
    <property type="evidence" value="ECO:0007669"/>
    <property type="project" value="TreeGrafter"/>
</dbReference>
<evidence type="ECO:0000256" key="2">
    <source>
        <dbReference type="ARBA" id="ARBA00022448"/>
    </source>
</evidence>
<dbReference type="GO" id="GO:0031201">
    <property type="term" value="C:SNARE complex"/>
    <property type="evidence" value="ECO:0007669"/>
    <property type="project" value="TreeGrafter"/>
</dbReference>
<dbReference type="Pfam" id="PF14938">
    <property type="entry name" value="SNAP"/>
    <property type="match status" value="1"/>
</dbReference>
<organism evidence="5 6">
    <name type="scientific">Hanseniaspora uvarum</name>
    <name type="common">Yeast</name>
    <name type="synonym">Kloeckera apiculata</name>
    <dbReference type="NCBI Taxonomy" id="29833"/>
    <lineage>
        <taxon>Eukaryota</taxon>
        <taxon>Fungi</taxon>
        <taxon>Dikarya</taxon>
        <taxon>Ascomycota</taxon>
        <taxon>Saccharomycotina</taxon>
        <taxon>Saccharomycetes</taxon>
        <taxon>Saccharomycodales</taxon>
        <taxon>Saccharomycodaceae</taxon>
        <taxon>Hanseniaspora</taxon>
    </lineage>
</organism>
<dbReference type="Gene3D" id="1.25.40.10">
    <property type="entry name" value="Tetratricopeptide repeat domain"/>
    <property type="match status" value="1"/>
</dbReference>
<sequence length="305" mass="35691">MSDDPKSLIKQAFEKSKPVSGFFWKLISSPEDQYEEAIDLYIQAAKIYRLGNGKVSKDYIKSADCYKEAAVVALERLENYNEAAMNYVEAYKLCKMGDEYSNACEYLQEAINIFTKHMGQFRRAANYQFELGEIFELQLHQLKPAREAYELAGDWYLQDNAIQLSNKCYLKYADLLSMSYENNDDLFKSIKMYKNLIDTNIKRNLNLWIIKDYYLKVGLLQLLLTDSVASERTLVEAKNTLRDDQDCKEFKLLESLIECYKEQDIDLMSQTLMKYDKFDKLDNWKTTILLKIKESLIGTEEDDLL</sequence>
<dbReference type="Proteomes" id="UP000095358">
    <property type="component" value="Unassembled WGS sequence"/>
</dbReference>
<dbReference type="GO" id="GO:0006886">
    <property type="term" value="P:intracellular protein transport"/>
    <property type="evidence" value="ECO:0007669"/>
    <property type="project" value="UniProtKB-UniRule"/>
</dbReference>
<dbReference type="STRING" id="29833.A0A1E5RH65"/>
<evidence type="ECO:0000256" key="4">
    <source>
        <dbReference type="RuleBase" id="RU367013"/>
    </source>
</evidence>
<comment type="function">
    <text evidence="4">Required for vesicular transport between the endoplasmic reticulum and the Golgi apparatus.</text>
</comment>
<protein>
    <submittedName>
        <fullName evidence="5">Alpha-soluble NSF attachment protein</fullName>
    </submittedName>
</protein>
<evidence type="ECO:0000256" key="3">
    <source>
        <dbReference type="ARBA" id="ARBA00022927"/>
    </source>
</evidence>
<dbReference type="SUPFAM" id="SSF48452">
    <property type="entry name" value="TPR-like"/>
    <property type="match status" value="1"/>
</dbReference>
<proteinExistence type="inferred from homology"/>
<evidence type="ECO:0000256" key="1">
    <source>
        <dbReference type="ARBA" id="ARBA00010050"/>
    </source>
</evidence>
<comment type="caution">
    <text evidence="5">The sequence shown here is derived from an EMBL/GenBank/DDBJ whole genome shotgun (WGS) entry which is preliminary data.</text>
</comment>
<dbReference type="VEuPathDB" id="FungiDB:AWRI3580_g3151"/>
<dbReference type="GO" id="GO:0005483">
    <property type="term" value="F:soluble NSF attachment protein activity"/>
    <property type="evidence" value="ECO:0007669"/>
    <property type="project" value="TreeGrafter"/>
</dbReference>
<dbReference type="InterPro" id="IPR000744">
    <property type="entry name" value="NSF_attach"/>
</dbReference>
<dbReference type="EMBL" id="LPNN01000006">
    <property type="protein sequence ID" value="OEJ85923.1"/>
    <property type="molecule type" value="Genomic_DNA"/>
</dbReference>
<accession>A0A1E5RH65</accession>
<evidence type="ECO:0000313" key="6">
    <source>
        <dbReference type="Proteomes" id="UP000095358"/>
    </source>
</evidence>
<comment type="subcellular location">
    <subcellularLocation>
        <location evidence="4">Membrane</location>
        <topology evidence="4">Peripheral membrane protein</topology>
    </subcellularLocation>
</comment>
<dbReference type="GO" id="GO:0019905">
    <property type="term" value="F:syntaxin binding"/>
    <property type="evidence" value="ECO:0007669"/>
    <property type="project" value="TreeGrafter"/>
</dbReference>
<reference evidence="6" key="1">
    <citation type="journal article" date="2016" name="Genome Announc.">
        <title>Genome sequences of three species of Hanseniaspora isolated from spontaneous wine fermentations.</title>
        <authorList>
            <person name="Sternes P.R."/>
            <person name="Lee D."/>
            <person name="Kutyna D.R."/>
            <person name="Borneman A.R."/>
        </authorList>
    </citation>
    <scope>NUCLEOTIDE SEQUENCE [LARGE SCALE GENOMIC DNA]</scope>
    <source>
        <strain evidence="6">AWRI3580</strain>
    </source>
</reference>
<keyword evidence="4" id="KW-0931">ER-Golgi transport</keyword>
<keyword evidence="4" id="KW-0472">Membrane</keyword>
<dbReference type="AlphaFoldDB" id="A0A1E5RH65"/>
<keyword evidence="3 4" id="KW-0653">Protein transport</keyword>